<keyword evidence="2" id="KW-1185">Reference proteome</keyword>
<dbReference type="Proteomes" id="UP000694888">
    <property type="component" value="Unplaced"/>
</dbReference>
<organism evidence="2 3">
    <name type="scientific">Aplysia californica</name>
    <name type="common">California sea hare</name>
    <dbReference type="NCBI Taxonomy" id="6500"/>
    <lineage>
        <taxon>Eukaryota</taxon>
        <taxon>Metazoa</taxon>
        <taxon>Spiralia</taxon>
        <taxon>Lophotrochozoa</taxon>
        <taxon>Mollusca</taxon>
        <taxon>Gastropoda</taxon>
        <taxon>Heterobranchia</taxon>
        <taxon>Euthyneura</taxon>
        <taxon>Tectipleura</taxon>
        <taxon>Aplysiida</taxon>
        <taxon>Aplysioidea</taxon>
        <taxon>Aplysiidae</taxon>
        <taxon>Aplysia</taxon>
    </lineage>
</organism>
<name>A0ABM1A6U5_APLCA</name>
<dbReference type="PANTHER" id="PTHR47020">
    <property type="entry name" value="HILLARIN"/>
    <property type="match status" value="1"/>
</dbReference>
<protein>
    <submittedName>
        <fullName evidence="3">Uncharacterized protein LOC101853808</fullName>
    </submittedName>
</protein>
<sequence>MSRTSIPDGWLGAQPKMGELKMRVDSHRDAEFKVRGDNEVKIKLKTGLPVKVVTKLTQVSTDTDLPQFVLTQRKDKDSLTFYVAFPDNGFYKFQIFSLEESSESESLPNVYNYLVEVSDNYKPPTGYVKTYTKFYTDCCWLERPRSLHQGSPRLDDVQFELRVPGAQKVAVHCGEEWFHLSEKDGQWEGRADLDRYKGKDAKVTVNANYNKDDNSYSVLLEYRI</sequence>
<evidence type="ECO:0000313" key="2">
    <source>
        <dbReference type="Proteomes" id="UP000694888"/>
    </source>
</evidence>
<proteinExistence type="predicted"/>
<dbReference type="InterPro" id="IPR056564">
    <property type="entry name" value="Ig-like_KY"/>
</dbReference>
<gene>
    <name evidence="3" type="primary">LOC101853808</name>
</gene>
<evidence type="ECO:0000313" key="3">
    <source>
        <dbReference type="RefSeq" id="XP_012941966.1"/>
    </source>
</evidence>
<dbReference type="InterPro" id="IPR053041">
    <property type="entry name" value="Transglut-like_Superfamily_Mod"/>
</dbReference>
<feature type="domain" description="KY-like immunoglobulin-like" evidence="1">
    <location>
        <begin position="13"/>
        <end position="124"/>
    </location>
</feature>
<dbReference type="GeneID" id="101853808"/>
<dbReference type="RefSeq" id="XP_012941966.1">
    <property type="nucleotide sequence ID" value="XM_013086512.2"/>
</dbReference>
<dbReference type="Pfam" id="PF23265">
    <property type="entry name" value="Ig-like_KY"/>
    <property type="match status" value="1"/>
</dbReference>
<reference evidence="3" key="1">
    <citation type="submission" date="2025-08" db="UniProtKB">
        <authorList>
            <consortium name="RefSeq"/>
        </authorList>
    </citation>
    <scope>IDENTIFICATION</scope>
</reference>
<evidence type="ECO:0000259" key="1">
    <source>
        <dbReference type="Pfam" id="PF23265"/>
    </source>
</evidence>
<accession>A0ABM1A6U5</accession>
<dbReference type="PANTHER" id="PTHR47020:SF1">
    <property type="entry name" value="HILLARIN"/>
    <property type="match status" value="1"/>
</dbReference>